<dbReference type="InterPro" id="IPR036388">
    <property type="entry name" value="WH-like_DNA-bd_sf"/>
</dbReference>
<proteinExistence type="predicted"/>
<dbReference type="Gene3D" id="1.10.10.10">
    <property type="entry name" value="Winged helix-like DNA-binding domain superfamily/Winged helix DNA-binding domain"/>
    <property type="match status" value="1"/>
</dbReference>
<dbReference type="InterPro" id="IPR036390">
    <property type="entry name" value="WH_DNA-bd_sf"/>
</dbReference>
<keyword evidence="2" id="KW-1185">Reference proteome</keyword>
<dbReference type="Proteomes" id="UP000279029">
    <property type="component" value="Chromosome"/>
</dbReference>
<evidence type="ECO:0000313" key="2">
    <source>
        <dbReference type="Proteomes" id="UP000279029"/>
    </source>
</evidence>
<dbReference type="Pfam" id="PF13730">
    <property type="entry name" value="HTH_36"/>
    <property type="match status" value="1"/>
</dbReference>
<dbReference type="KEGG" id="cbar:PATL70BA_1391"/>
<organism evidence="1 2">
    <name type="scientific">Petrocella atlantisensis</name>
    <dbReference type="NCBI Taxonomy" id="2173034"/>
    <lineage>
        <taxon>Bacteria</taxon>
        <taxon>Bacillati</taxon>
        <taxon>Bacillota</taxon>
        <taxon>Clostridia</taxon>
        <taxon>Lachnospirales</taxon>
        <taxon>Vallitaleaceae</taxon>
        <taxon>Petrocella</taxon>
    </lineage>
</organism>
<dbReference type="AlphaFoldDB" id="A0A3P7NVS3"/>
<accession>A0A3P7NVS3</accession>
<evidence type="ECO:0000313" key="1">
    <source>
        <dbReference type="EMBL" id="VDN47274.1"/>
    </source>
</evidence>
<gene>
    <name evidence="1" type="ORF">PATL70BA_1391</name>
</gene>
<dbReference type="RefSeq" id="WP_125136615.1">
    <property type="nucleotide sequence ID" value="NZ_LR130778.1"/>
</dbReference>
<dbReference type="EMBL" id="LR130778">
    <property type="protein sequence ID" value="VDN47274.1"/>
    <property type="molecule type" value="Genomic_DNA"/>
</dbReference>
<protein>
    <submittedName>
        <fullName evidence="1">Helix-turn-helix domain-containing protein</fullName>
    </submittedName>
</protein>
<name>A0A3P7NVS3_9FIRM</name>
<dbReference type="OrthoDB" id="9799748at2"/>
<reference evidence="1 2" key="1">
    <citation type="submission" date="2018-09" db="EMBL/GenBank/DDBJ databases">
        <authorList>
            <person name="Postec A."/>
        </authorList>
    </citation>
    <scope>NUCLEOTIDE SEQUENCE [LARGE SCALE GENOMIC DNA]</scope>
    <source>
        <strain evidence="1">70B-A</strain>
    </source>
</reference>
<sequence length="183" mass="20937">MTNKGKMIESIYAASLTKRATLVIFYLINRANQELTCFPSVGTIAKECNMSTRTVQRALNDLEEAGILERESRFHERGGQKSNFYKLQAIENIVSKKDLTEFDFEDYVNSHKEIEEKTFIQANNESVSDVVKSEEITISDVSLSGKTSRKMVKLKIDKSFNSIKTSIYRFCQGVYDRFSSLEL</sequence>
<dbReference type="SUPFAM" id="SSF46785">
    <property type="entry name" value="Winged helix' DNA-binding domain"/>
    <property type="match status" value="1"/>
</dbReference>